<feature type="region of interest" description="Disordered" evidence="10">
    <location>
        <begin position="309"/>
        <end position="362"/>
    </location>
</feature>
<protein>
    <recommendedName>
        <fullName evidence="12">Cation/H+ exchanger transmembrane domain-containing protein</fullName>
    </recommendedName>
</protein>
<accession>W6YVC0</accession>
<evidence type="ECO:0000256" key="2">
    <source>
        <dbReference type="ARBA" id="ARBA00022448"/>
    </source>
</evidence>
<dbReference type="GeneID" id="19121559"/>
<evidence type="ECO:0000256" key="1">
    <source>
        <dbReference type="ARBA" id="ARBA00004141"/>
    </source>
</evidence>
<keyword evidence="4 11" id="KW-0812">Transmembrane</keyword>
<feature type="transmembrane region" description="Helical" evidence="11">
    <location>
        <begin position="382"/>
        <end position="398"/>
    </location>
</feature>
<dbReference type="Gene3D" id="1.20.1530.20">
    <property type="match status" value="2"/>
</dbReference>
<evidence type="ECO:0000256" key="7">
    <source>
        <dbReference type="ARBA" id="ARBA00023065"/>
    </source>
</evidence>
<feature type="transmembrane region" description="Helical" evidence="11">
    <location>
        <begin position="533"/>
        <end position="556"/>
    </location>
</feature>
<dbReference type="PANTHER" id="PTHR43562">
    <property type="entry name" value="NAPA-TYPE SODIUM/HYDROGEN ANTIPORTER"/>
    <property type="match status" value="1"/>
</dbReference>
<keyword evidence="5 11" id="KW-1133">Transmembrane helix</keyword>
<evidence type="ECO:0000313" key="13">
    <source>
        <dbReference type="EMBL" id="EUC41485.1"/>
    </source>
</evidence>
<feature type="transmembrane region" description="Helical" evidence="11">
    <location>
        <begin position="250"/>
        <end position="278"/>
    </location>
</feature>
<feature type="transmembrane region" description="Helical" evidence="11">
    <location>
        <begin position="410"/>
        <end position="432"/>
    </location>
</feature>
<feature type="compositionally biased region" description="Polar residues" evidence="10">
    <location>
        <begin position="309"/>
        <end position="338"/>
    </location>
</feature>
<dbReference type="InterPro" id="IPR006153">
    <property type="entry name" value="Cation/H_exchanger_TM"/>
</dbReference>
<keyword evidence="9" id="KW-0739">Sodium transport</keyword>
<dbReference type="HOGENOM" id="CLU_024407_1_0_1"/>
<dbReference type="GO" id="GO:0006814">
    <property type="term" value="P:sodium ion transport"/>
    <property type="evidence" value="ECO:0007669"/>
    <property type="project" value="UniProtKB-KW"/>
</dbReference>
<evidence type="ECO:0000259" key="12">
    <source>
        <dbReference type="Pfam" id="PF00999"/>
    </source>
</evidence>
<dbReference type="GO" id="GO:1902600">
    <property type="term" value="P:proton transmembrane transport"/>
    <property type="evidence" value="ECO:0007669"/>
    <property type="project" value="InterPro"/>
</dbReference>
<keyword evidence="14" id="KW-1185">Reference proteome</keyword>
<name>W6YVC0_COCMI</name>
<dbReference type="GO" id="GO:0015297">
    <property type="term" value="F:antiporter activity"/>
    <property type="evidence" value="ECO:0007669"/>
    <property type="project" value="UniProtKB-KW"/>
</dbReference>
<evidence type="ECO:0000256" key="11">
    <source>
        <dbReference type="SAM" id="Phobius"/>
    </source>
</evidence>
<dbReference type="GO" id="GO:0016020">
    <property type="term" value="C:membrane"/>
    <property type="evidence" value="ECO:0007669"/>
    <property type="project" value="UniProtKB-SubCell"/>
</dbReference>
<feature type="transmembrane region" description="Helical" evidence="11">
    <location>
        <begin position="135"/>
        <end position="153"/>
    </location>
</feature>
<keyword evidence="8 11" id="KW-0472">Membrane</keyword>
<keyword evidence="2" id="KW-0813">Transport</keyword>
<feature type="domain" description="Cation/H+ exchanger transmembrane" evidence="12">
    <location>
        <begin position="40"/>
        <end position="297"/>
    </location>
</feature>
<keyword evidence="7" id="KW-0406">Ion transport</keyword>
<organism evidence="13 14">
    <name type="scientific">Bipolaris oryzae ATCC 44560</name>
    <dbReference type="NCBI Taxonomy" id="930090"/>
    <lineage>
        <taxon>Eukaryota</taxon>
        <taxon>Fungi</taxon>
        <taxon>Dikarya</taxon>
        <taxon>Ascomycota</taxon>
        <taxon>Pezizomycotina</taxon>
        <taxon>Dothideomycetes</taxon>
        <taxon>Pleosporomycetidae</taxon>
        <taxon>Pleosporales</taxon>
        <taxon>Pleosporineae</taxon>
        <taxon>Pleosporaceae</taxon>
        <taxon>Bipolaris</taxon>
    </lineage>
</organism>
<evidence type="ECO:0000256" key="5">
    <source>
        <dbReference type="ARBA" id="ARBA00022989"/>
    </source>
</evidence>
<feature type="transmembrane region" description="Helical" evidence="11">
    <location>
        <begin position="198"/>
        <end position="220"/>
    </location>
</feature>
<evidence type="ECO:0000256" key="10">
    <source>
        <dbReference type="SAM" id="MobiDB-lite"/>
    </source>
</evidence>
<dbReference type="Proteomes" id="UP000054032">
    <property type="component" value="Unassembled WGS sequence"/>
</dbReference>
<evidence type="ECO:0000256" key="9">
    <source>
        <dbReference type="ARBA" id="ARBA00023201"/>
    </source>
</evidence>
<dbReference type="Pfam" id="PF00999">
    <property type="entry name" value="Na_H_Exchanger"/>
    <property type="match status" value="1"/>
</dbReference>
<keyword evidence="3" id="KW-0050">Antiport</keyword>
<dbReference type="RefSeq" id="XP_007691981.1">
    <property type="nucleotide sequence ID" value="XM_007693791.1"/>
</dbReference>
<dbReference type="eggNOG" id="ENOG502QU6S">
    <property type="taxonomic scope" value="Eukaryota"/>
</dbReference>
<keyword evidence="6" id="KW-0915">Sodium</keyword>
<reference evidence="13 14" key="1">
    <citation type="journal article" date="2013" name="PLoS Genet.">
        <title>Comparative genome structure, secondary metabolite, and effector coding capacity across Cochliobolus pathogens.</title>
        <authorList>
            <person name="Condon B.J."/>
            <person name="Leng Y."/>
            <person name="Wu D."/>
            <person name="Bushley K.E."/>
            <person name="Ohm R.A."/>
            <person name="Otillar R."/>
            <person name="Martin J."/>
            <person name="Schackwitz W."/>
            <person name="Grimwood J."/>
            <person name="MohdZainudin N."/>
            <person name="Xue C."/>
            <person name="Wang R."/>
            <person name="Manning V.A."/>
            <person name="Dhillon B."/>
            <person name="Tu Z.J."/>
            <person name="Steffenson B.J."/>
            <person name="Salamov A."/>
            <person name="Sun H."/>
            <person name="Lowry S."/>
            <person name="LaButti K."/>
            <person name="Han J."/>
            <person name="Copeland A."/>
            <person name="Lindquist E."/>
            <person name="Barry K."/>
            <person name="Schmutz J."/>
            <person name="Baker S.E."/>
            <person name="Ciuffetti L.M."/>
            <person name="Grigoriev I.V."/>
            <person name="Zhong S."/>
            <person name="Turgeon B.G."/>
        </authorList>
    </citation>
    <scope>NUCLEOTIDE SEQUENCE [LARGE SCALE GENOMIC DNA]</scope>
    <source>
        <strain evidence="13 14">ATCC 44560</strain>
    </source>
</reference>
<dbReference type="EMBL" id="KI964100">
    <property type="protein sequence ID" value="EUC41485.1"/>
    <property type="molecule type" value="Genomic_DNA"/>
</dbReference>
<dbReference type="PANTHER" id="PTHR43562:SF3">
    <property type="entry name" value="SODIUM ION_PROTON EXCHANGER (EUROFUNG)"/>
    <property type="match status" value="1"/>
</dbReference>
<feature type="region of interest" description="Disordered" evidence="10">
    <location>
        <begin position="459"/>
        <end position="486"/>
    </location>
</feature>
<comment type="subcellular location">
    <subcellularLocation>
        <location evidence="1">Membrane</location>
        <topology evidence="1">Multi-pass membrane protein</topology>
    </subcellularLocation>
</comment>
<dbReference type="OrthoDB" id="1288932at2759"/>
<feature type="transmembrane region" description="Helical" evidence="11">
    <location>
        <begin position="43"/>
        <end position="61"/>
    </location>
</feature>
<feature type="transmembrane region" description="Helical" evidence="11">
    <location>
        <begin position="20"/>
        <end position="36"/>
    </location>
</feature>
<feature type="compositionally biased region" description="Polar residues" evidence="10">
    <location>
        <begin position="459"/>
        <end position="481"/>
    </location>
</feature>
<dbReference type="InterPro" id="IPR038770">
    <property type="entry name" value="Na+/solute_symporter_sf"/>
</dbReference>
<evidence type="ECO:0000256" key="6">
    <source>
        <dbReference type="ARBA" id="ARBA00023053"/>
    </source>
</evidence>
<evidence type="ECO:0000256" key="3">
    <source>
        <dbReference type="ARBA" id="ARBA00022449"/>
    </source>
</evidence>
<gene>
    <name evidence="13" type="ORF">COCMIDRAFT_29734</name>
</gene>
<proteinExistence type="predicted"/>
<feature type="transmembrane region" description="Helical" evidence="11">
    <location>
        <begin position="103"/>
        <end position="123"/>
    </location>
</feature>
<dbReference type="AlphaFoldDB" id="W6YVC0"/>
<sequence>MAADSTTETAPSLPYHEPDIITILILTSFLLLLNVINSIFDKFLYCGLLGQIAVGIAWGTPGAKILSSNVEDAVVQLGYLGLLLLVFEGGLHTSFQSLKANLLLSSGVALTGIALPVGLSYTLQGLLDATPLQAFAAGAALCSTSLGTTFTVLASSGLSSSRLGVVLTSAAMMDDVVGLVMVQVISNLGGSEFSWVVVVRPVLVSVAFALAVPVACLFVARPVTLRVNQHREAHQNEALDRLLRKPQTAFVLHTLLLVGLITGATYAGTSNLFAAYIAGASISWWDSEVAHPVVKKVVHGASAVSEQSTVPINLSPESSNGSQGSVEIQNPTQSTSTPEAKEEPETPSETQPAEGPSTFNGDEDMSGSAIYHRYYHPAVSKILQPFFFASIGFSIPITRMFRGAIVWRGFVYTILMLLGKIACGLWLVRFSIAPAKGNMDRVLSKLKQLYVPHFWSRSTRTATPRPSSARETVTSASTRASPNPPKPFSLHPPLIIALAMCSRGEIGFLISGVAESKGIFSSPNDVSTDSSNIFLVVTWAIVLCTIIGPLGVGMSVRRVKTLEDRKNRAHQGSGRDVLGVWGVQ</sequence>
<dbReference type="KEGG" id="bor:COCMIDRAFT_29734"/>
<feature type="transmembrane region" description="Helical" evidence="11">
    <location>
        <begin position="165"/>
        <end position="186"/>
    </location>
</feature>
<feature type="transmembrane region" description="Helical" evidence="11">
    <location>
        <begin position="73"/>
        <end position="91"/>
    </location>
</feature>
<evidence type="ECO:0000256" key="8">
    <source>
        <dbReference type="ARBA" id="ARBA00023136"/>
    </source>
</evidence>
<evidence type="ECO:0000256" key="4">
    <source>
        <dbReference type="ARBA" id="ARBA00022692"/>
    </source>
</evidence>
<evidence type="ECO:0000313" key="14">
    <source>
        <dbReference type="Proteomes" id="UP000054032"/>
    </source>
</evidence>